<keyword evidence="10 13" id="KW-1133">Transmembrane helix</keyword>
<dbReference type="InterPro" id="IPR015927">
    <property type="entry name" value="Peptidase_S24_S26A/B/C"/>
</dbReference>
<dbReference type="InterPro" id="IPR019533">
    <property type="entry name" value="Peptidase_S26"/>
</dbReference>
<keyword evidence="7 13" id="KW-0812">Transmembrane</keyword>
<comment type="similarity">
    <text evidence="3 13">Belongs to the peptidase S26B family.</text>
</comment>
<dbReference type="SUPFAM" id="SSF51306">
    <property type="entry name" value="LexA/Signal peptidase"/>
    <property type="match status" value="1"/>
</dbReference>
<dbReference type="Pfam" id="PF00717">
    <property type="entry name" value="Peptidase_S24"/>
    <property type="match status" value="1"/>
</dbReference>
<evidence type="ECO:0000256" key="12">
    <source>
        <dbReference type="ARBA" id="ARBA00045533"/>
    </source>
</evidence>
<sequence>TMGLLDISFLSDLKRMNKRQVFYQFLSFGMIVSSALMIWKGLIVATGSESPVVVVLSGSMEPGFYRGDLLFLTNDLEDPIRAGDIAVFRIKGRDIPIVHRVLQVHERDDGYVKFLTKGDNNAIDDRGLYAPGQLWLEKGDVIGRAKGFVPYIGMVTIVMNDYPKFKYAVLGLLGIFVLLNREA</sequence>
<comment type="subcellular location">
    <subcellularLocation>
        <location evidence="2">Endoplasmic reticulum membrane</location>
        <topology evidence="2">Single-pass type II membrane protein</topology>
    </subcellularLocation>
</comment>
<dbReference type="GO" id="GO:0006465">
    <property type="term" value="P:signal peptide processing"/>
    <property type="evidence" value="ECO:0007669"/>
    <property type="project" value="UniProtKB-UniRule"/>
</dbReference>
<evidence type="ECO:0000256" key="7">
    <source>
        <dbReference type="ARBA" id="ARBA00022692"/>
    </source>
</evidence>
<evidence type="ECO:0000256" key="1">
    <source>
        <dbReference type="ARBA" id="ARBA00000677"/>
    </source>
</evidence>
<dbReference type="GO" id="GO:0005787">
    <property type="term" value="C:signal peptidase complex"/>
    <property type="evidence" value="ECO:0007669"/>
    <property type="project" value="TreeGrafter"/>
</dbReference>
<evidence type="ECO:0000256" key="4">
    <source>
        <dbReference type="ARBA" id="ARBA00013208"/>
    </source>
</evidence>
<keyword evidence="9 13" id="KW-0256">Endoplasmic reticulum</keyword>
<keyword evidence="15" id="KW-1185">Reference proteome</keyword>
<evidence type="ECO:0000256" key="9">
    <source>
        <dbReference type="ARBA" id="ARBA00022824"/>
    </source>
</evidence>
<evidence type="ECO:0000256" key="6">
    <source>
        <dbReference type="ARBA" id="ARBA00022670"/>
    </source>
</evidence>
<name>A0A1I8GZ06_9PLAT</name>
<dbReference type="PANTHER" id="PTHR10806">
    <property type="entry name" value="SIGNAL PEPTIDASE COMPLEX CATALYTIC SUBUNIT SEC11"/>
    <property type="match status" value="1"/>
</dbReference>
<dbReference type="InterPro" id="IPR036286">
    <property type="entry name" value="LexA/Signal_pep-like_sf"/>
</dbReference>
<keyword evidence="13" id="KW-0735">Signal-anchor</keyword>
<comment type="function">
    <text evidence="12">Catalytic component of the signal peptidase complex (SPC) which catalyzes the cleavage of N-terminal signal sequences from nascent proteins as they are translocated into the lumen of the endoplasmic reticulum. Specifically cleaves N-terminal signal peptides that contain a hydrophobic alpha-helix (h-region) shorter than 18-20 amino acids.</text>
</comment>
<feature type="domain" description="Peptidase S24/S26A/S26B/S26C" evidence="14">
    <location>
        <begin position="43"/>
        <end position="124"/>
    </location>
</feature>
<dbReference type="WBParaSite" id="maker-uti_cns_0003750-snap-gene-0.7-mRNA-1">
    <property type="protein sequence ID" value="maker-uti_cns_0003750-snap-gene-0.7-mRNA-1"/>
    <property type="gene ID" value="maker-uti_cns_0003750-snap-gene-0.7"/>
</dbReference>
<proteinExistence type="inferred from homology"/>
<reference evidence="16" key="1">
    <citation type="submission" date="2016-11" db="UniProtKB">
        <authorList>
            <consortium name="WormBaseParasite"/>
        </authorList>
    </citation>
    <scope>IDENTIFICATION</scope>
</reference>
<evidence type="ECO:0000313" key="16">
    <source>
        <dbReference type="WBParaSite" id="maker-uti_cns_0003750-snap-gene-0.7-mRNA-1"/>
    </source>
</evidence>
<dbReference type="PANTHER" id="PTHR10806:SF6">
    <property type="entry name" value="SIGNAL PEPTIDASE COMPLEX CATALYTIC SUBUNIT SEC11"/>
    <property type="match status" value="1"/>
</dbReference>
<evidence type="ECO:0000256" key="3">
    <source>
        <dbReference type="ARBA" id="ARBA00011035"/>
    </source>
</evidence>
<keyword evidence="8 13" id="KW-0378">Hydrolase</keyword>
<evidence type="ECO:0000256" key="8">
    <source>
        <dbReference type="ARBA" id="ARBA00022801"/>
    </source>
</evidence>
<keyword evidence="6 13" id="KW-0645">Protease</keyword>
<evidence type="ECO:0000256" key="5">
    <source>
        <dbReference type="ARBA" id="ARBA00019685"/>
    </source>
</evidence>
<dbReference type="PRINTS" id="PR00728">
    <property type="entry name" value="SIGNALPTASE"/>
</dbReference>
<comment type="catalytic activity">
    <reaction evidence="1 13">
        <text>Cleavage of hydrophobic, N-terminal signal or leader sequences from secreted and periplasmic proteins.</text>
        <dbReference type="EC" id="3.4.21.89"/>
    </reaction>
</comment>
<dbReference type="AlphaFoldDB" id="A0A1I8GZ06"/>
<dbReference type="GO" id="GO:0009003">
    <property type="term" value="F:signal peptidase activity"/>
    <property type="evidence" value="ECO:0007669"/>
    <property type="project" value="UniProtKB-EC"/>
</dbReference>
<dbReference type="Proteomes" id="UP000095280">
    <property type="component" value="Unplaced"/>
</dbReference>
<dbReference type="PROSITE" id="PS00761">
    <property type="entry name" value="SPASE_I_3"/>
    <property type="match status" value="1"/>
</dbReference>
<evidence type="ECO:0000259" key="14">
    <source>
        <dbReference type="Pfam" id="PF00717"/>
    </source>
</evidence>
<dbReference type="CDD" id="cd06530">
    <property type="entry name" value="S26_SPase_I"/>
    <property type="match status" value="1"/>
</dbReference>
<evidence type="ECO:0000256" key="11">
    <source>
        <dbReference type="ARBA" id="ARBA00023136"/>
    </source>
</evidence>
<evidence type="ECO:0000256" key="10">
    <source>
        <dbReference type="ARBA" id="ARBA00022989"/>
    </source>
</evidence>
<dbReference type="EC" id="3.4.21.89" evidence="4 13"/>
<accession>A0A1I8GZ06</accession>
<dbReference type="NCBIfam" id="TIGR02228">
    <property type="entry name" value="sigpep_I_arch"/>
    <property type="match status" value="1"/>
</dbReference>
<keyword evidence="11 13" id="KW-0472">Membrane</keyword>
<comment type="subunit">
    <text evidence="13">Component of the signal peptidase complex.</text>
</comment>
<feature type="transmembrane region" description="Helical" evidence="13">
    <location>
        <begin position="21"/>
        <end position="39"/>
    </location>
</feature>
<evidence type="ECO:0000256" key="2">
    <source>
        <dbReference type="ARBA" id="ARBA00004648"/>
    </source>
</evidence>
<protein>
    <recommendedName>
        <fullName evidence="5 13">Signal peptidase complex catalytic subunit SEC11</fullName>
        <ecNumber evidence="4 13">3.4.21.89</ecNumber>
    </recommendedName>
</protein>
<dbReference type="InterPro" id="IPR001733">
    <property type="entry name" value="Peptidase_S26B"/>
</dbReference>
<evidence type="ECO:0000256" key="13">
    <source>
        <dbReference type="RuleBase" id="RU362047"/>
    </source>
</evidence>
<evidence type="ECO:0000313" key="15">
    <source>
        <dbReference type="Proteomes" id="UP000095280"/>
    </source>
</evidence>
<dbReference type="InterPro" id="IPR019758">
    <property type="entry name" value="Pept_S26A_signal_pept_1_CS"/>
</dbReference>
<dbReference type="GO" id="GO:0004252">
    <property type="term" value="F:serine-type endopeptidase activity"/>
    <property type="evidence" value="ECO:0007669"/>
    <property type="project" value="InterPro"/>
</dbReference>
<organism evidence="15 16">
    <name type="scientific">Macrostomum lignano</name>
    <dbReference type="NCBI Taxonomy" id="282301"/>
    <lineage>
        <taxon>Eukaryota</taxon>
        <taxon>Metazoa</taxon>
        <taxon>Spiralia</taxon>
        <taxon>Lophotrochozoa</taxon>
        <taxon>Platyhelminthes</taxon>
        <taxon>Rhabditophora</taxon>
        <taxon>Macrostomorpha</taxon>
        <taxon>Macrostomida</taxon>
        <taxon>Macrostomidae</taxon>
        <taxon>Macrostomum</taxon>
    </lineage>
</organism>